<comment type="caution">
    <text evidence="2">The sequence shown here is derived from an EMBL/GenBank/DDBJ whole genome shotgun (WGS) entry which is preliminary data.</text>
</comment>
<keyword evidence="3" id="KW-1185">Reference proteome</keyword>
<accession>A0A151Z444</accession>
<sequence>MMVLKINFIVILLSILVVVNAMNVDTRYAMKQDEACHECECDKHPSERSYIKEMYTPEQIQSIQKKEDMYRYCLKVFENSLMGLLWDMGDMALYPGVDVMTCLKDGKIFADLKFSYPGRIIPEDLDDNSLV</sequence>
<dbReference type="AlphaFoldDB" id="A0A151Z444"/>
<protein>
    <submittedName>
        <fullName evidence="2">Uncharacterized protein</fullName>
    </submittedName>
</protein>
<reference evidence="2 3" key="1">
    <citation type="submission" date="2015-12" db="EMBL/GenBank/DDBJ databases">
        <title>Dictyostelia acquired genes for synthesis and detection of signals that induce cell-type specialization by lateral gene transfer from prokaryotes.</title>
        <authorList>
            <person name="Gloeckner G."/>
            <person name="Schaap P."/>
        </authorList>
    </citation>
    <scope>NUCLEOTIDE SEQUENCE [LARGE SCALE GENOMIC DNA]</scope>
    <source>
        <strain evidence="2 3">TK</strain>
    </source>
</reference>
<evidence type="ECO:0000313" key="3">
    <source>
        <dbReference type="Proteomes" id="UP000076078"/>
    </source>
</evidence>
<organism evidence="2 3">
    <name type="scientific">Tieghemostelium lacteum</name>
    <name type="common">Slime mold</name>
    <name type="synonym">Dictyostelium lacteum</name>
    <dbReference type="NCBI Taxonomy" id="361077"/>
    <lineage>
        <taxon>Eukaryota</taxon>
        <taxon>Amoebozoa</taxon>
        <taxon>Evosea</taxon>
        <taxon>Eumycetozoa</taxon>
        <taxon>Dictyostelia</taxon>
        <taxon>Dictyosteliales</taxon>
        <taxon>Raperosteliaceae</taxon>
        <taxon>Tieghemostelium</taxon>
    </lineage>
</organism>
<feature type="chain" id="PRO_5007592796" evidence="1">
    <location>
        <begin position="22"/>
        <end position="131"/>
    </location>
</feature>
<dbReference type="Proteomes" id="UP000076078">
    <property type="component" value="Unassembled WGS sequence"/>
</dbReference>
<evidence type="ECO:0000256" key="1">
    <source>
        <dbReference type="SAM" id="SignalP"/>
    </source>
</evidence>
<dbReference type="EMBL" id="LODT01000048">
    <property type="protein sequence ID" value="KYQ88743.1"/>
    <property type="molecule type" value="Genomic_DNA"/>
</dbReference>
<proteinExistence type="predicted"/>
<keyword evidence="1" id="KW-0732">Signal</keyword>
<name>A0A151Z444_TIELA</name>
<feature type="signal peptide" evidence="1">
    <location>
        <begin position="1"/>
        <end position="21"/>
    </location>
</feature>
<gene>
    <name evidence="2" type="ORF">DLAC_10772</name>
</gene>
<evidence type="ECO:0000313" key="2">
    <source>
        <dbReference type="EMBL" id="KYQ88743.1"/>
    </source>
</evidence>
<dbReference type="InParanoid" id="A0A151Z444"/>